<comment type="similarity">
    <text evidence="3">Belongs to the glycosyltransferase 39 family.</text>
</comment>
<comment type="subcellular location">
    <subcellularLocation>
        <location evidence="1">Endoplasmic reticulum membrane</location>
        <topology evidence="1">Multi-pass membrane protein</topology>
    </subcellularLocation>
</comment>
<feature type="transmembrane region" description="Helical" evidence="14">
    <location>
        <begin position="398"/>
        <end position="424"/>
    </location>
</feature>
<evidence type="ECO:0000313" key="17">
    <source>
        <dbReference type="Proteomes" id="UP000825434"/>
    </source>
</evidence>
<evidence type="ECO:0000259" key="15">
    <source>
        <dbReference type="SMART" id="SM00472"/>
    </source>
</evidence>
<evidence type="ECO:0000256" key="3">
    <source>
        <dbReference type="ARBA" id="ARBA00007222"/>
    </source>
</evidence>
<feature type="domain" description="MIR" evidence="15">
    <location>
        <begin position="675"/>
        <end position="731"/>
    </location>
</feature>
<comment type="catalytic activity">
    <reaction evidence="12">
        <text>a di-trans,poly-cis-dolichyl beta-D-mannosyl phosphate + L-threonyl-[protein] = 3-O-(alpha-D-mannosyl)-L-threonyl-[protein] + a di-trans,poly-cis-dolichyl phosphate + H(+)</text>
        <dbReference type="Rhea" id="RHEA:53396"/>
        <dbReference type="Rhea" id="RHEA-COMP:11060"/>
        <dbReference type="Rhea" id="RHEA-COMP:13547"/>
        <dbReference type="Rhea" id="RHEA-COMP:19498"/>
        <dbReference type="Rhea" id="RHEA-COMP:19501"/>
        <dbReference type="ChEBI" id="CHEBI:15378"/>
        <dbReference type="ChEBI" id="CHEBI:30013"/>
        <dbReference type="ChEBI" id="CHEBI:57683"/>
        <dbReference type="ChEBI" id="CHEBI:58211"/>
        <dbReference type="ChEBI" id="CHEBI:137323"/>
        <dbReference type="EC" id="2.4.1.109"/>
    </reaction>
</comment>
<evidence type="ECO:0000256" key="7">
    <source>
        <dbReference type="ARBA" id="ARBA00022692"/>
    </source>
</evidence>
<dbReference type="NCBIfam" id="TIGR00654">
    <property type="entry name" value="PhzF_family"/>
    <property type="match status" value="1"/>
</dbReference>
<comment type="pathway">
    <text evidence="2">Protein modification; protein glycosylation.</text>
</comment>
<keyword evidence="5" id="KW-0328">Glycosyltransferase</keyword>
<feature type="transmembrane region" description="Helical" evidence="14">
    <location>
        <begin position="444"/>
        <end position="462"/>
    </location>
</feature>
<feature type="domain" description="MIR" evidence="15">
    <location>
        <begin position="747"/>
        <end position="804"/>
    </location>
</feature>
<accession>A0ABX8I041</accession>
<dbReference type="Pfam" id="PF02567">
    <property type="entry name" value="PhzC-PhzF"/>
    <property type="match status" value="1"/>
</dbReference>
<evidence type="ECO:0000256" key="8">
    <source>
        <dbReference type="ARBA" id="ARBA00022737"/>
    </source>
</evidence>
<keyword evidence="8" id="KW-0677">Repeat</keyword>
<dbReference type="InterPro" id="IPR027005">
    <property type="entry name" value="PMT-like"/>
</dbReference>
<feature type="transmembrane region" description="Helical" evidence="14">
    <location>
        <begin position="981"/>
        <end position="1000"/>
    </location>
</feature>
<feature type="transmembrane region" description="Helical" evidence="14">
    <location>
        <begin position="951"/>
        <end position="969"/>
    </location>
</feature>
<feature type="transmembrane region" description="Helical" evidence="14">
    <location>
        <begin position="300"/>
        <end position="323"/>
    </location>
</feature>
<evidence type="ECO:0000256" key="9">
    <source>
        <dbReference type="ARBA" id="ARBA00022824"/>
    </source>
</evidence>
<evidence type="ECO:0000256" key="1">
    <source>
        <dbReference type="ARBA" id="ARBA00004477"/>
    </source>
</evidence>
<evidence type="ECO:0000256" key="14">
    <source>
        <dbReference type="SAM" id="Phobius"/>
    </source>
</evidence>
<evidence type="ECO:0000256" key="5">
    <source>
        <dbReference type="ARBA" id="ARBA00022676"/>
    </source>
</evidence>
<keyword evidence="11 14" id="KW-0472">Membrane</keyword>
<protein>
    <recommendedName>
        <fullName evidence="4">dolichyl-phosphate-mannose--protein mannosyltransferase</fullName>
        <ecNumber evidence="4">2.4.1.109</ecNumber>
    </recommendedName>
</protein>
<keyword evidence="9" id="KW-0256">Endoplasmic reticulum</keyword>
<name>A0ABX8I041_9ASCO</name>
<feature type="transmembrane region" description="Helical" evidence="14">
    <location>
        <begin position="542"/>
        <end position="561"/>
    </location>
</feature>
<dbReference type="Pfam" id="PF16192">
    <property type="entry name" value="PMT_4TMC"/>
    <property type="match status" value="1"/>
</dbReference>
<organism evidence="16 17">
    <name type="scientific">Candidozyma haemuli</name>
    <dbReference type="NCBI Taxonomy" id="45357"/>
    <lineage>
        <taxon>Eukaryota</taxon>
        <taxon>Fungi</taxon>
        <taxon>Dikarya</taxon>
        <taxon>Ascomycota</taxon>
        <taxon>Saccharomycotina</taxon>
        <taxon>Pichiomycetes</taxon>
        <taxon>Metschnikowiaceae</taxon>
        <taxon>Candidozyma</taxon>
    </lineage>
</organism>
<dbReference type="SUPFAM" id="SSF54506">
    <property type="entry name" value="Diaminopimelate epimerase-like"/>
    <property type="match status" value="1"/>
</dbReference>
<reference evidence="16 17" key="1">
    <citation type="submission" date="2021-06" db="EMBL/GenBank/DDBJ databases">
        <title>Candida outbreak in Lebanon.</title>
        <authorList>
            <person name="Finianos M."/>
        </authorList>
    </citation>
    <scope>NUCLEOTIDE SEQUENCE [LARGE SCALE GENOMIC DNA]</scope>
    <source>
        <strain evidence="16">CA3LBN</strain>
    </source>
</reference>
<comment type="catalytic activity">
    <reaction evidence="13">
        <text>a di-trans,poly-cis-dolichyl beta-D-mannosyl phosphate + L-seryl-[protein] = 3-O-(alpha-D-mannosyl)-L-seryl-[protein] + a di-trans,poly-cis-dolichyl phosphate + H(+)</text>
        <dbReference type="Rhea" id="RHEA:17377"/>
        <dbReference type="Rhea" id="RHEA-COMP:9863"/>
        <dbReference type="Rhea" id="RHEA-COMP:13546"/>
        <dbReference type="Rhea" id="RHEA-COMP:19498"/>
        <dbReference type="Rhea" id="RHEA-COMP:19501"/>
        <dbReference type="ChEBI" id="CHEBI:15378"/>
        <dbReference type="ChEBI" id="CHEBI:29999"/>
        <dbReference type="ChEBI" id="CHEBI:57683"/>
        <dbReference type="ChEBI" id="CHEBI:58211"/>
        <dbReference type="ChEBI" id="CHEBI:137321"/>
        <dbReference type="EC" id="2.4.1.109"/>
    </reaction>
</comment>
<dbReference type="InterPro" id="IPR032421">
    <property type="entry name" value="PMT_4TMC"/>
</dbReference>
<dbReference type="InterPro" id="IPR016093">
    <property type="entry name" value="MIR_motif"/>
</dbReference>
<dbReference type="PANTHER" id="PTHR10050:SF52">
    <property type="entry name" value="DOLICHYL-PHOSPHATE-MANNOSE--PROTEIN MANNOSYLTRANSFERASE 6"/>
    <property type="match status" value="1"/>
</dbReference>
<dbReference type="Gene3D" id="3.10.310.10">
    <property type="entry name" value="Diaminopimelate Epimerase, Chain A, domain 1"/>
    <property type="match status" value="2"/>
</dbReference>
<evidence type="ECO:0000256" key="6">
    <source>
        <dbReference type="ARBA" id="ARBA00022679"/>
    </source>
</evidence>
<dbReference type="InterPro" id="IPR003719">
    <property type="entry name" value="Phenazine_PhzF-like"/>
</dbReference>
<evidence type="ECO:0000256" key="12">
    <source>
        <dbReference type="ARBA" id="ARBA00045085"/>
    </source>
</evidence>
<feature type="transmembrane region" description="Helical" evidence="14">
    <location>
        <begin position="884"/>
        <end position="907"/>
    </location>
</feature>
<dbReference type="InterPro" id="IPR003342">
    <property type="entry name" value="ArnT-like_N"/>
</dbReference>
<dbReference type="Pfam" id="PF02815">
    <property type="entry name" value="MIR"/>
    <property type="match status" value="1"/>
</dbReference>
<dbReference type="InterPro" id="IPR036300">
    <property type="entry name" value="MIR_dom_sf"/>
</dbReference>
<dbReference type="PANTHER" id="PTHR10050">
    <property type="entry name" value="DOLICHYL-PHOSPHATE-MANNOSE--PROTEIN MANNOSYLTRANSFERASE"/>
    <property type="match status" value="1"/>
</dbReference>
<feature type="domain" description="MIR" evidence="15">
    <location>
        <begin position="595"/>
        <end position="649"/>
    </location>
</feature>
<sequence>MSLFKQVDVFADSRYKGNPVAVFFDADDLSTEQMAQMSRWTNLSEATFIVKPTTKDASYKVRIFAHEHELPFAGHPTIGTCHALLEAGLIEPQNGKIYQECGAGLVELTVADGLISFQLPYAKQLRTPGDITAVTKHLFQGEIKNTSPEAILFDVGPKWLTLRLDSAETVLSLRPNQGGIRQVSEAWGITGVQVLGPQKQKDAYELRTFAPAVEVNEDPVCGSGSGAVGAFLAATGELKGKVSISQGTVVGRQGKVTVHNEDKITVGVANSSTIASSEDLDSIIKQTSSLSIDESRGKNWWTVSNIFVYIFNPLLLTAVSAYVRLYGIGDAPKVIWDEAHFGKFGSHYLKHEFYFDVHPPLGKLLVGLSGWLAGYDGSFEFKSGKEFPSEFNIIAMRYFNCVFGILCTPFAYFTALSLGFSLYSVWYISLSVVFEMLSLTLSKFILLDSMLLFFTVTTFFGLSKIHELNQRNKLLSLSGGLWLAFTGVSIGCVCSVKWVGLFVTALVGLYTIYDLLIRFYEVLERQFRAQKVTSWTIYLRHWFVRIVTLIAIPFVIYVVAFKVHFQVLNRSGPGDGSISTLLQAQLEGNTLKNGPRSVAYGSLVTLRSQGLSPNLLHSHPHLYPEGSRQQQITTYGYKDDNNEFLIEFDLENAIKGRFATIDFDEDNPNVILDYKTLVKDGDTIRLMHKERGCFLHSHSIAAPVSKGHYETSCYGNIDVNDSKDDWVIEVQSQDKSPSPEFQNENVSEIHPISTSFRLRHKVLGCYLATTGYSYPSWGFQQGEVTCKNVLLKNDKSAWWNIEDHVNNDFESPKTKYVAPKPKFWKEFILLNYGMMASNNALIPDPDHYDHLASRWWEWPILRTGLRMSGWWSDSSKYFLMGNPFVTWFSTLSIVLSIIFATGTLYMWQRQSVELNVRSAEWNRFIAQFIFPIAGYVLHYLPFILMGRVTYLHHYVPALYFAIFVSGYVLETAVARKAPKIVKLIIYALFYFGVVATFWRFRFFSLGMKGASALYLHLKLLNSWRV</sequence>
<dbReference type="EC" id="2.4.1.109" evidence="4"/>
<gene>
    <name evidence="16" type="ORF">CA3LBN_000602</name>
</gene>
<keyword evidence="17" id="KW-1185">Reference proteome</keyword>
<keyword evidence="6" id="KW-0808">Transferase</keyword>
<dbReference type="Proteomes" id="UP000825434">
    <property type="component" value="Chromosome 1"/>
</dbReference>
<keyword evidence="10 14" id="KW-1133">Transmembrane helix</keyword>
<dbReference type="Pfam" id="PF02366">
    <property type="entry name" value="PMT"/>
    <property type="match status" value="1"/>
</dbReference>
<evidence type="ECO:0000313" key="16">
    <source>
        <dbReference type="EMBL" id="QWU86384.1"/>
    </source>
</evidence>
<evidence type="ECO:0000256" key="13">
    <source>
        <dbReference type="ARBA" id="ARBA00045102"/>
    </source>
</evidence>
<evidence type="ECO:0000256" key="10">
    <source>
        <dbReference type="ARBA" id="ARBA00022989"/>
    </source>
</evidence>
<dbReference type="CDD" id="cd23284">
    <property type="entry name" value="beta-trefoil_MIR_PMT2-like"/>
    <property type="match status" value="1"/>
</dbReference>
<feature type="transmembrane region" description="Helical" evidence="14">
    <location>
        <begin position="928"/>
        <end position="945"/>
    </location>
</feature>
<dbReference type="EMBL" id="CP076661">
    <property type="protein sequence ID" value="QWU86384.1"/>
    <property type="molecule type" value="Genomic_DNA"/>
</dbReference>
<evidence type="ECO:0000256" key="4">
    <source>
        <dbReference type="ARBA" id="ARBA00012839"/>
    </source>
</evidence>
<feature type="transmembrane region" description="Helical" evidence="14">
    <location>
        <begin position="499"/>
        <end position="521"/>
    </location>
</feature>
<proteinExistence type="inferred from homology"/>
<dbReference type="SUPFAM" id="SSF82109">
    <property type="entry name" value="MIR domain"/>
    <property type="match status" value="1"/>
</dbReference>
<evidence type="ECO:0000256" key="11">
    <source>
        <dbReference type="ARBA" id="ARBA00023136"/>
    </source>
</evidence>
<evidence type="ECO:0000256" key="2">
    <source>
        <dbReference type="ARBA" id="ARBA00004922"/>
    </source>
</evidence>
<keyword evidence="7 14" id="KW-0812">Transmembrane</keyword>
<dbReference type="SMART" id="SM00472">
    <property type="entry name" value="MIR"/>
    <property type="match status" value="3"/>
</dbReference>
<dbReference type="Gene3D" id="2.80.10.50">
    <property type="match status" value="1"/>
</dbReference>
<feature type="transmembrane region" description="Helical" evidence="14">
    <location>
        <begin position="474"/>
        <end position="493"/>
    </location>
</feature>